<organism evidence="1 2">
    <name type="scientific">Diphasiastrum complanatum</name>
    <name type="common">Issler's clubmoss</name>
    <name type="synonym">Lycopodium complanatum</name>
    <dbReference type="NCBI Taxonomy" id="34168"/>
    <lineage>
        <taxon>Eukaryota</taxon>
        <taxon>Viridiplantae</taxon>
        <taxon>Streptophyta</taxon>
        <taxon>Embryophyta</taxon>
        <taxon>Tracheophyta</taxon>
        <taxon>Lycopodiopsida</taxon>
        <taxon>Lycopodiales</taxon>
        <taxon>Lycopodiaceae</taxon>
        <taxon>Lycopodioideae</taxon>
        <taxon>Diphasiastrum</taxon>
    </lineage>
</organism>
<keyword evidence="2" id="KW-1185">Reference proteome</keyword>
<protein>
    <submittedName>
        <fullName evidence="1">Uncharacterized protein</fullName>
    </submittedName>
</protein>
<proteinExistence type="predicted"/>
<dbReference type="EMBL" id="CM055108">
    <property type="protein sequence ID" value="KAJ7524393.1"/>
    <property type="molecule type" value="Genomic_DNA"/>
</dbReference>
<evidence type="ECO:0000313" key="1">
    <source>
        <dbReference type="EMBL" id="KAJ7524393.1"/>
    </source>
</evidence>
<accession>A0ACC2B3P6</accession>
<comment type="caution">
    <text evidence="1">The sequence shown here is derived from an EMBL/GenBank/DDBJ whole genome shotgun (WGS) entry which is preliminary data.</text>
</comment>
<sequence length="522" mass="57773">MDRRASILRVGGSRADLYEGRMTLFVVLACIVAASGGLNFGYVVGISGGVTAMDDFQEKFFPFDVEFHKSQSLTKDQNYCKYNNQALTAFTSSLYIAALIASFGASFVTRHYGRRPSILFGAFSFLVGAILNAFAVNLAMLILGRILLGVGVGFGNQVVPLYLSEMAPAKLRGALNIMFQLAITIGILAANMINYATGKIQPWGWRISLGFTGIPSMLMFLGGFFLPDTPNSLIERGYLDRGRVLLELLRGTNNVEVEFEDLVQASKKAKAVKHSFRNILEKRNRAQLAMAILIPSFQQLTGINAIMFYAPVLFRITGYGGNASLYSAVITGAVNVAATLLSIITVDRWGRRVLFLEAGVQMFLSHVVIGIVLGEKFKGAQELSKGFAVLLVVVICIYVSSFAWSWGPLGWLVPSEIFPLETRSAGQSITVSVNMLFTFIIAQSFLAMLCHFQYGIFLFFAAWVAIMSLFVYFFLPETKNVPIEEMMNVWRQHWFWKQFVTAEDTYHATVAEQSPSVVVDSR</sequence>
<reference evidence="2" key="1">
    <citation type="journal article" date="2024" name="Proc. Natl. Acad. Sci. U.S.A.">
        <title>Extraordinary preservation of gene collinearity over three hundred million years revealed in homosporous lycophytes.</title>
        <authorList>
            <person name="Li C."/>
            <person name="Wickell D."/>
            <person name="Kuo L.Y."/>
            <person name="Chen X."/>
            <person name="Nie B."/>
            <person name="Liao X."/>
            <person name="Peng D."/>
            <person name="Ji J."/>
            <person name="Jenkins J."/>
            <person name="Williams M."/>
            <person name="Shu S."/>
            <person name="Plott C."/>
            <person name="Barry K."/>
            <person name="Rajasekar S."/>
            <person name="Grimwood J."/>
            <person name="Han X."/>
            <person name="Sun S."/>
            <person name="Hou Z."/>
            <person name="He W."/>
            <person name="Dai G."/>
            <person name="Sun C."/>
            <person name="Schmutz J."/>
            <person name="Leebens-Mack J.H."/>
            <person name="Li F.W."/>
            <person name="Wang L."/>
        </authorList>
    </citation>
    <scope>NUCLEOTIDE SEQUENCE [LARGE SCALE GENOMIC DNA]</scope>
    <source>
        <strain evidence="2">cv. PW_Plant_1</strain>
    </source>
</reference>
<dbReference type="Proteomes" id="UP001162992">
    <property type="component" value="Chromosome 17"/>
</dbReference>
<gene>
    <name evidence="1" type="ORF">O6H91_17G003300</name>
</gene>
<evidence type="ECO:0000313" key="2">
    <source>
        <dbReference type="Proteomes" id="UP001162992"/>
    </source>
</evidence>
<name>A0ACC2B3P6_DIPCM</name>